<protein>
    <recommendedName>
        <fullName evidence="1">SGNH hydrolase-type esterase domain-containing protein</fullName>
    </recommendedName>
</protein>
<name>A0AAW0DB26_9AGAR</name>
<dbReference type="EMBL" id="JAYKXP010000015">
    <property type="protein sequence ID" value="KAK7049863.1"/>
    <property type="molecule type" value="Genomic_DNA"/>
</dbReference>
<dbReference type="Pfam" id="PF13472">
    <property type="entry name" value="Lipase_GDSL_2"/>
    <property type="match status" value="1"/>
</dbReference>
<gene>
    <name evidence="2" type="ORF">VNI00_005293</name>
</gene>
<dbReference type="AlphaFoldDB" id="A0AAW0DB26"/>
<dbReference type="InterPro" id="IPR036514">
    <property type="entry name" value="SGNH_hydro_sf"/>
</dbReference>
<keyword evidence="3" id="KW-1185">Reference proteome</keyword>
<proteinExistence type="predicted"/>
<comment type="caution">
    <text evidence="2">The sequence shown here is derived from an EMBL/GenBank/DDBJ whole genome shotgun (WGS) entry which is preliminary data.</text>
</comment>
<dbReference type="InterPro" id="IPR052762">
    <property type="entry name" value="PCW_deacetylase/CE"/>
</dbReference>
<dbReference type="Gene3D" id="3.40.50.1110">
    <property type="entry name" value="SGNH hydrolase"/>
    <property type="match status" value="1"/>
</dbReference>
<dbReference type="InterPro" id="IPR013830">
    <property type="entry name" value="SGNH_hydro"/>
</dbReference>
<evidence type="ECO:0000313" key="3">
    <source>
        <dbReference type="Proteomes" id="UP001383192"/>
    </source>
</evidence>
<accession>A0AAW0DB26</accession>
<sequence length="749" mass="82759">MSIPESPTLSLDDSLASIHDVLANALRDQWPSTRSSISRASNLSSEAQRIQGKPNLSVFQTDVRMQSTLVQMTKSTVTTLAEQVATDITSETHRLVTGVAQNTIHQISSQIHAFLSQLLVTSSSSGLTHYSSSVENLVAEKIPECSVPPSSVSISYPSATAASDVHSGMPVRRDVVAHFSTESPQGTAFTPDLGTAKWIWTGEVLSSPAPPGGARPFRKTITLPQPVDRLTIDITCDDYYTLYVNGDLVGSGRNWTRPQRYNVNFQATSTVVIAVYGVQDALYRGPAGLIAAGIIWATKASDDPHYFVTDESWLTLPTDTFSPSFINPNFFDGNWEKVVAEEGPLGVYVVKPTTATLQNANLTGLPGGIPDAPVAAPASVTSEPDTIIIKNTDPAIYYHGRWDTSCRAWWNGTGFKLHFKNLKKLILNLGSLTFPNAAIAVSVNYQEFQIINTIPGSQTITLGSDVLESAIVRINIRDPSPFNKIQLDNLEINHDASVLRYRPSELVFQFIGDSLSSGYNGADVFKGINQAWPFLLSEHFKAEHNITSQPGAMLTDRPHADQPHGISVEFFHTEDAGYIYTPGHQFTTDWDFSKDVPTASHIFIHLGANDFYNLVTPEEFYQNYLQFLARLRTIYHDQPIFVVAPWGFPTVLHIVYQGVYQRVVDERRRLGDGQIFLVDATKWTTIMDYTPDGHQNAQGHKTVASKFTEYLESWGLRPRDEWATPVNAEENGVGRGWPYFIPNEDSPSS</sequence>
<dbReference type="Proteomes" id="UP001383192">
    <property type="component" value="Unassembled WGS sequence"/>
</dbReference>
<dbReference type="PANTHER" id="PTHR37834">
    <property type="entry name" value="GDSL-LIKE LIPASE/ACYLHYDROLASE DOMAIN PROTEIN (AFU_ORTHOLOGUE AFUA_2G00620)"/>
    <property type="match status" value="1"/>
</dbReference>
<dbReference type="PANTHER" id="PTHR37834:SF2">
    <property type="entry name" value="ESTERASE, SGNH HYDROLASE-TYPE"/>
    <property type="match status" value="1"/>
</dbReference>
<reference evidence="2 3" key="1">
    <citation type="submission" date="2024-01" db="EMBL/GenBank/DDBJ databases">
        <title>A draft genome for a cacao thread blight-causing isolate of Paramarasmius palmivorus.</title>
        <authorList>
            <person name="Baruah I.K."/>
            <person name="Bukari Y."/>
            <person name="Amoako-Attah I."/>
            <person name="Meinhardt L.W."/>
            <person name="Bailey B.A."/>
            <person name="Cohen S.P."/>
        </authorList>
    </citation>
    <scope>NUCLEOTIDE SEQUENCE [LARGE SCALE GENOMIC DNA]</scope>
    <source>
        <strain evidence="2 3">GH-12</strain>
    </source>
</reference>
<organism evidence="2 3">
    <name type="scientific">Paramarasmius palmivorus</name>
    <dbReference type="NCBI Taxonomy" id="297713"/>
    <lineage>
        <taxon>Eukaryota</taxon>
        <taxon>Fungi</taxon>
        <taxon>Dikarya</taxon>
        <taxon>Basidiomycota</taxon>
        <taxon>Agaricomycotina</taxon>
        <taxon>Agaricomycetes</taxon>
        <taxon>Agaricomycetidae</taxon>
        <taxon>Agaricales</taxon>
        <taxon>Marasmiineae</taxon>
        <taxon>Marasmiaceae</taxon>
        <taxon>Paramarasmius</taxon>
    </lineage>
</organism>
<feature type="domain" description="SGNH hydrolase-type esterase" evidence="1">
    <location>
        <begin position="510"/>
        <end position="701"/>
    </location>
</feature>
<evidence type="ECO:0000313" key="2">
    <source>
        <dbReference type="EMBL" id="KAK7049863.1"/>
    </source>
</evidence>
<dbReference type="SUPFAM" id="SSF52266">
    <property type="entry name" value="SGNH hydrolase"/>
    <property type="match status" value="1"/>
</dbReference>
<evidence type="ECO:0000259" key="1">
    <source>
        <dbReference type="Pfam" id="PF13472"/>
    </source>
</evidence>
<dbReference type="Gene3D" id="2.60.120.260">
    <property type="entry name" value="Galactose-binding domain-like"/>
    <property type="match status" value="2"/>
</dbReference>